<dbReference type="InterPro" id="IPR028992">
    <property type="entry name" value="Hedgehog/Intein_dom"/>
</dbReference>
<accession>A0A1U9LJ22</accession>
<dbReference type="SUPFAM" id="SSF51294">
    <property type="entry name" value="Hedgehog/intein (Hint) domain"/>
    <property type="match status" value="1"/>
</dbReference>
<sequence>MTNAWIKENGGNWNNSSNWGASVTPDTQPWIDVYIGGSVNSVVNVIKDAPSPTVIQSLTVGDFADLSVSAVSGNSSVAFSVEALTVANAGAMTIATYSPVSLGSNPTIDGELTISGNSNIFINSNSINGTGELILDDATIGTPSNMFTMGDDLTTILKNGAALYVNNQKAGKEIRFSGSDNGKDNLLVFSGYSQTVSTQVTGFDSSSVVHVNGGGATPISAAFNPNGDGTYTLKIDFDQWGNGISLTNVTPATGFSPGAASIVPTSERGWNVVTDIACFLQGCLIRTTEGYVPVEGIKPGDKVLTLEQGEQEVVWCGRGFTAIASHTDLPDDIAGYPVRIKAGAISQGVPFDDMLVTSEHCLYLDDVFVPVRMLVNGDTIAYDRTITSYNYFHVATSAHSIILSNGVETESYLRSSNRKSFNAMYALPRRNNVGELTWEKDSAAPLIASVEKAQQIFNTLADRANKEIVSRRPDLTTDSDLHLRTNTGAYVRLVSCKDGRYSFMVPVGTKSVTIFSRSSRPCDTVGPYLDDRRDLGVLVGSITYVDGLARRGVNSITSHLDSDNLDGWLPKETPDSRWTNGRAVLHLDEAAAKTAIMLSIQILSAGPYLQSSSPHDACAA</sequence>
<proteinExistence type="predicted"/>
<dbReference type="KEGG" id="aper:A0U91_15680"/>
<gene>
    <name evidence="2" type="ORF">A0U91_15680</name>
</gene>
<protein>
    <recommendedName>
        <fullName evidence="1">Hedgehog/Intein (Hint) domain-containing protein</fullName>
    </recommendedName>
</protein>
<evidence type="ECO:0000259" key="1">
    <source>
        <dbReference type="Pfam" id="PF13403"/>
    </source>
</evidence>
<dbReference type="Proteomes" id="UP000189055">
    <property type="component" value="Plasmid pAC1084_1"/>
</dbReference>
<reference evidence="2 3" key="1">
    <citation type="submission" date="2016-03" db="EMBL/GenBank/DDBJ databases">
        <title>Acetic acid bacteria sequencing.</title>
        <authorList>
            <person name="Brandt J."/>
            <person name="Jakob F."/>
            <person name="Vogel R.F."/>
        </authorList>
    </citation>
    <scope>NUCLEOTIDE SEQUENCE [LARGE SCALE GENOMIC DNA]</scope>
    <source>
        <strain evidence="2 3">TMW2.1084</strain>
        <plasmid evidence="3">pac1084_1</plasmid>
    </source>
</reference>
<name>A0A1U9LJ22_9PROT</name>
<dbReference type="Gene3D" id="2.170.16.10">
    <property type="entry name" value="Hedgehog/Intein (Hint) domain"/>
    <property type="match status" value="1"/>
</dbReference>
<evidence type="ECO:0000313" key="3">
    <source>
        <dbReference type="Proteomes" id="UP000189055"/>
    </source>
</evidence>
<dbReference type="Pfam" id="PF13403">
    <property type="entry name" value="Hint_2"/>
    <property type="match status" value="1"/>
</dbReference>
<organism evidence="2 3">
    <name type="scientific">Acetobacter persici</name>
    <dbReference type="NCBI Taxonomy" id="1076596"/>
    <lineage>
        <taxon>Bacteria</taxon>
        <taxon>Pseudomonadati</taxon>
        <taxon>Pseudomonadota</taxon>
        <taxon>Alphaproteobacteria</taxon>
        <taxon>Acetobacterales</taxon>
        <taxon>Acetobacteraceae</taxon>
        <taxon>Acetobacter</taxon>
    </lineage>
</organism>
<dbReference type="EMBL" id="CP014688">
    <property type="protein sequence ID" value="AQT06453.1"/>
    <property type="molecule type" value="Genomic_DNA"/>
</dbReference>
<dbReference type="InterPro" id="IPR036844">
    <property type="entry name" value="Hint_dom_sf"/>
</dbReference>
<geneLocation type="plasmid" evidence="3">
    <name>pac1084_1</name>
</geneLocation>
<feature type="domain" description="Hedgehog/Intein (Hint)" evidence="1">
    <location>
        <begin position="278"/>
        <end position="414"/>
    </location>
</feature>
<keyword evidence="2" id="KW-0614">Plasmid</keyword>
<dbReference type="AlphaFoldDB" id="A0A1U9LJ22"/>
<evidence type="ECO:0000313" key="2">
    <source>
        <dbReference type="EMBL" id="AQT06453.1"/>
    </source>
</evidence>